<dbReference type="SUPFAM" id="SSF52821">
    <property type="entry name" value="Rhodanese/Cell cycle control phosphatase"/>
    <property type="match status" value="1"/>
</dbReference>
<feature type="chain" id="PRO_5045701452" evidence="1">
    <location>
        <begin position="20"/>
        <end position="133"/>
    </location>
</feature>
<dbReference type="CDD" id="cd00158">
    <property type="entry name" value="RHOD"/>
    <property type="match status" value="1"/>
</dbReference>
<gene>
    <name evidence="3" type="ORF">PQO03_11885</name>
</gene>
<feature type="domain" description="Rhodanese" evidence="2">
    <location>
        <begin position="38"/>
        <end position="126"/>
    </location>
</feature>
<reference evidence="3 4" key="1">
    <citation type="submission" date="2023-02" db="EMBL/GenBank/DDBJ databases">
        <title>Genome sequence of Lentisphaera profundi SAORIC-696.</title>
        <authorList>
            <person name="Kim e."/>
            <person name="Cho J.-C."/>
            <person name="Choi A."/>
            <person name="Kang I."/>
        </authorList>
    </citation>
    <scope>NUCLEOTIDE SEQUENCE [LARGE SCALE GENOMIC DNA]</scope>
    <source>
        <strain evidence="3 4">SAORIC-696</strain>
    </source>
</reference>
<protein>
    <submittedName>
        <fullName evidence="3">Rhodanese-like domain-containing protein</fullName>
    </submittedName>
</protein>
<dbReference type="PROSITE" id="PS50206">
    <property type="entry name" value="RHODANESE_3"/>
    <property type="match status" value="1"/>
</dbReference>
<evidence type="ECO:0000259" key="2">
    <source>
        <dbReference type="PROSITE" id="PS50206"/>
    </source>
</evidence>
<dbReference type="Proteomes" id="UP001214250">
    <property type="component" value="Chromosome 2"/>
</dbReference>
<evidence type="ECO:0000313" key="3">
    <source>
        <dbReference type="EMBL" id="WDE98539.1"/>
    </source>
</evidence>
<dbReference type="EMBL" id="CP117812">
    <property type="protein sequence ID" value="WDE98539.1"/>
    <property type="molecule type" value="Genomic_DNA"/>
</dbReference>
<sequence length="133" mass="15569">MKKILFVLLLPLFISVALAALIKVKSPDAYALDIKSIDLNNYLIIDARSLEEYKQAHIDHAQHANVLPKVQEHINNHALKRPLILVYCNKRCSFSRHFSKRIREELNYENTFYLKDGYQAWFDFNELGPSHEN</sequence>
<feature type="signal peptide" evidence="1">
    <location>
        <begin position="1"/>
        <end position="19"/>
    </location>
</feature>
<dbReference type="InterPro" id="IPR036873">
    <property type="entry name" value="Rhodanese-like_dom_sf"/>
</dbReference>
<organism evidence="3 4">
    <name type="scientific">Lentisphaera profundi</name>
    <dbReference type="NCBI Taxonomy" id="1658616"/>
    <lineage>
        <taxon>Bacteria</taxon>
        <taxon>Pseudomonadati</taxon>
        <taxon>Lentisphaerota</taxon>
        <taxon>Lentisphaeria</taxon>
        <taxon>Lentisphaerales</taxon>
        <taxon>Lentisphaeraceae</taxon>
        <taxon>Lentisphaera</taxon>
    </lineage>
</organism>
<keyword evidence="1" id="KW-0732">Signal</keyword>
<proteinExistence type="predicted"/>
<evidence type="ECO:0000256" key="1">
    <source>
        <dbReference type="SAM" id="SignalP"/>
    </source>
</evidence>
<dbReference type="RefSeq" id="WP_274153410.1">
    <property type="nucleotide sequence ID" value="NZ_CP117812.1"/>
</dbReference>
<name>A0ABY7VXK9_9BACT</name>
<keyword evidence="4" id="KW-1185">Reference proteome</keyword>
<dbReference type="SMART" id="SM00450">
    <property type="entry name" value="RHOD"/>
    <property type="match status" value="1"/>
</dbReference>
<accession>A0ABY7VXK9</accession>
<dbReference type="Gene3D" id="3.40.250.10">
    <property type="entry name" value="Rhodanese-like domain"/>
    <property type="match status" value="1"/>
</dbReference>
<evidence type="ECO:0000313" key="4">
    <source>
        <dbReference type="Proteomes" id="UP001214250"/>
    </source>
</evidence>
<dbReference type="InterPro" id="IPR001763">
    <property type="entry name" value="Rhodanese-like_dom"/>
</dbReference>
<dbReference type="Pfam" id="PF00581">
    <property type="entry name" value="Rhodanese"/>
    <property type="match status" value="1"/>
</dbReference>